<evidence type="ECO:0000256" key="7">
    <source>
        <dbReference type="SAM" id="MobiDB-lite"/>
    </source>
</evidence>
<evidence type="ECO:0000313" key="11">
    <source>
        <dbReference type="Proteomes" id="UP001497525"/>
    </source>
</evidence>
<accession>A0AAV2T9R6</accession>
<dbReference type="InterPro" id="IPR057563">
    <property type="entry name" value="Sema5A/B-like_TSP-1"/>
</dbReference>
<evidence type="ECO:0000256" key="2">
    <source>
        <dbReference type="ARBA" id="ARBA00022692"/>
    </source>
</evidence>
<dbReference type="SMART" id="SM00630">
    <property type="entry name" value="Sema"/>
    <property type="match status" value="1"/>
</dbReference>
<protein>
    <recommendedName>
        <fullName evidence="9">Sema domain-containing protein</fullName>
    </recommendedName>
</protein>
<dbReference type="PROSITE" id="PS51004">
    <property type="entry name" value="SEMA"/>
    <property type="match status" value="1"/>
</dbReference>
<feature type="compositionally biased region" description="Basic and acidic residues" evidence="7">
    <location>
        <begin position="1139"/>
        <end position="1154"/>
    </location>
</feature>
<dbReference type="GO" id="GO:0071526">
    <property type="term" value="P:semaphorin-plexin signaling pathway"/>
    <property type="evidence" value="ECO:0007669"/>
    <property type="project" value="TreeGrafter"/>
</dbReference>
<dbReference type="Pfam" id="PF01403">
    <property type="entry name" value="Sema"/>
    <property type="match status" value="1"/>
</dbReference>
<evidence type="ECO:0000256" key="3">
    <source>
        <dbReference type="ARBA" id="ARBA00022737"/>
    </source>
</evidence>
<dbReference type="Proteomes" id="UP001497525">
    <property type="component" value="Unassembled WGS sequence"/>
</dbReference>
<evidence type="ECO:0000259" key="9">
    <source>
        <dbReference type="PROSITE" id="PS51004"/>
    </source>
</evidence>
<evidence type="ECO:0000256" key="5">
    <source>
        <dbReference type="ARBA" id="ARBA00022989"/>
    </source>
</evidence>
<gene>
    <name evidence="10" type="ORF">CDAUBV1_LOCUS6403</name>
</gene>
<feature type="transmembrane region" description="Helical" evidence="8">
    <location>
        <begin position="1067"/>
        <end position="1093"/>
    </location>
</feature>
<dbReference type="SUPFAM" id="SSF82895">
    <property type="entry name" value="TSP-1 type 1 repeat"/>
    <property type="match status" value="3"/>
</dbReference>
<dbReference type="GO" id="GO:0030215">
    <property type="term" value="F:semaphorin receptor binding"/>
    <property type="evidence" value="ECO:0007669"/>
    <property type="project" value="InterPro"/>
</dbReference>
<dbReference type="InterPro" id="IPR027231">
    <property type="entry name" value="Semaphorin"/>
</dbReference>
<keyword evidence="4" id="KW-0524">Neurogenesis</keyword>
<dbReference type="PROSITE" id="PS50092">
    <property type="entry name" value="TSP1"/>
    <property type="match status" value="4"/>
</dbReference>
<sequence>MNTPSYRVMYLEDLLDSPKWSTTHKQVAGLEYGRISHLVLHRSSNSLFIGANNSIVRLSLDTLERQNQVTRSPPHEYQDRCEHENCNPFVVSMVAPAEEIFTVVASKLFRTGLYVCWTNGVYAECSLRQAADLRIPPQMHWEDTDGIPASTDGRITAIAASNRNLYLAGKFSGGRSNIRMVGAVSDQPDYPYGADATKINRADLDLKWIDQGSQTVFVGLFEFHSAVYFVFREPSEEVLEGCGQPMVVSRIGRVCLSDDGRPDGKLHSFVKATIICPEMSTSGELTNSLVHTEIQTIFVDENSKTLFAGFRTPSNALVSSSICEYYLTDIEEVFSGPFYDSKGSRTSYNNPYICNKKKSAGKQREQESAEDVRLLHSTIRPRQEQPLLTKQGIVWRHLAVERVPHALTNDRNLILFTVTSEGILQKWHYFRTASCIVEEIHLKGLLSPKREAELIELLLVPGIPTAQHAEPSFLLLATNEAVYRLPVARCTRLGQSEETCGSMHDPYCGWNLETQSCEYLARESARDKQIVRYESCPITPMNEQKLSVDGGWGAWSEWRNCTVAPDSTWMGSIAEGKNSVAEMRILSSLHSLQPSDCLCRYRMCSSPKPFGPGSKLCPTASSFELANCSLPGKWTPWSSWSGCEPPCRDRTGPADVESIRTRQRWCKSPEPMGGRLMGCIGPNKETELCAIPKVLCPIKQVTTHSWSPWSSWSECSAKCDVENQIRWRKCNHGDQIATEKPAVLTPELMEKLSQETMTESSSMCLGKKFDIRRCDEQPCPATKVTSAWTDWYMANGEQNDELSQRRYRVECAARISEAEKLQARAEVQEGVCSADPSGRVSCFSNDDAALGEPQFEGEWSSWTPCSRHCGGGTRSRWRRVDHMGKEKQEELCNLYPCPGQWSCWTEWSACSQPVCSPTTGEQHRYRVCFIPNLVKVDPSLNPDANQCEGGDEYSLQSRPCEVTVEDVQCYQGNFSKLRRSRRGVESISDSQGKATNFQVRNPWAAWSECFSVKGLGYEIQMRGREYCENCDLFEARRCDNGQHVSVSEVIKQSDLKKFLDPKKPYGLVHAFVVGIVCAIIGVTIVLIPYFMFVRKKERKVKMRNRLQYSSVWRRLMDRKMQPNRSSPYMWFPECQDHATESEEPISERPGENTLEKPTQNNLRNFEKNSPDRQSESPRAIQIQTSITCSIPLRNSSLRINQPYPHNYDVPATEGTIPAVHNPGSVRYERWNLPAGGMNPSHLCSASLDLPRNRLLEGSMTSPQSRINYVSGTNTYPNRKSTADSNVEPIYGETHHIQDTTNDGIIYASSPCT</sequence>
<dbReference type="GO" id="GO:0045499">
    <property type="term" value="F:chemorepellent activity"/>
    <property type="evidence" value="ECO:0007669"/>
    <property type="project" value="TreeGrafter"/>
</dbReference>
<dbReference type="InterPro" id="IPR001627">
    <property type="entry name" value="Semap_dom"/>
</dbReference>
<comment type="caution">
    <text evidence="6">Lacks conserved residue(s) required for the propagation of feature annotation.</text>
</comment>
<organism evidence="10 11">
    <name type="scientific">Calicophoron daubneyi</name>
    <name type="common">Rumen fluke</name>
    <name type="synonym">Paramphistomum daubneyi</name>
    <dbReference type="NCBI Taxonomy" id="300641"/>
    <lineage>
        <taxon>Eukaryota</taxon>
        <taxon>Metazoa</taxon>
        <taxon>Spiralia</taxon>
        <taxon>Lophotrochozoa</taxon>
        <taxon>Platyhelminthes</taxon>
        <taxon>Trematoda</taxon>
        <taxon>Digenea</taxon>
        <taxon>Plagiorchiida</taxon>
        <taxon>Pronocephalata</taxon>
        <taxon>Paramphistomoidea</taxon>
        <taxon>Paramphistomidae</taxon>
        <taxon>Calicophoron</taxon>
    </lineage>
</organism>
<evidence type="ECO:0000256" key="1">
    <source>
        <dbReference type="ARBA" id="ARBA00004167"/>
    </source>
</evidence>
<comment type="subcellular location">
    <subcellularLocation>
        <location evidence="1">Membrane</location>
        <topology evidence="1">Single-pass membrane protein</topology>
    </subcellularLocation>
</comment>
<dbReference type="GO" id="GO:0030335">
    <property type="term" value="P:positive regulation of cell migration"/>
    <property type="evidence" value="ECO:0007669"/>
    <property type="project" value="TreeGrafter"/>
</dbReference>
<name>A0AAV2T9R6_CALDB</name>
<evidence type="ECO:0000256" key="8">
    <source>
        <dbReference type="SAM" id="Phobius"/>
    </source>
</evidence>
<dbReference type="PANTHER" id="PTHR11036">
    <property type="entry name" value="SEMAPHORIN"/>
    <property type="match status" value="1"/>
</dbReference>
<dbReference type="InterPro" id="IPR000884">
    <property type="entry name" value="TSP1_rpt"/>
</dbReference>
<comment type="caution">
    <text evidence="10">The sequence shown here is derived from an EMBL/GenBank/DDBJ whole genome shotgun (WGS) entry which is preliminary data.</text>
</comment>
<dbReference type="EMBL" id="CAXLJL010000156">
    <property type="protein sequence ID" value="CAL5133125.1"/>
    <property type="molecule type" value="Genomic_DNA"/>
</dbReference>
<dbReference type="PANTHER" id="PTHR11036:SF127">
    <property type="entry name" value="SEMAPHORIN-1A"/>
    <property type="match status" value="1"/>
</dbReference>
<dbReference type="Gene3D" id="2.130.10.10">
    <property type="entry name" value="YVTN repeat-like/Quinoprotein amine dehydrogenase"/>
    <property type="match status" value="1"/>
</dbReference>
<keyword evidence="2 8" id="KW-0812">Transmembrane</keyword>
<keyword evidence="5 8" id="KW-1133">Transmembrane helix</keyword>
<dbReference type="SMART" id="SM00209">
    <property type="entry name" value="TSP1"/>
    <property type="match status" value="5"/>
</dbReference>
<keyword evidence="3" id="KW-0677">Repeat</keyword>
<dbReference type="Gene3D" id="2.20.100.10">
    <property type="entry name" value="Thrombospondin type-1 (TSP1) repeat"/>
    <property type="match status" value="5"/>
</dbReference>
<dbReference type="Pfam" id="PF00090">
    <property type="entry name" value="TSP_1"/>
    <property type="match status" value="3"/>
</dbReference>
<feature type="region of interest" description="Disordered" evidence="7">
    <location>
        <begin position="1139"/>
        <end position="1179"/>
    </location>
</feature>
<evidence type="ECO:0000313" key="10">
    <source>
        <dbReference type="EMBL" id="CAL5133125.1"/>
    </source>
</evidence>
<proteinExistence type="predicted"/>
<dbReference type="GO" id="GO:0007411">
    <property type="term" value="P:axon guidance"/>
    <property type="evidence" value="ECO:0007669"/>
    <property type="project" value="TreeGrafter"/>
</dbReference>
<dbReference type="SUPFAM" id="SSF103575">
    <property type="entry name" value="Plexin repeat"/>
    <property type="match status" value="1"/>
</dbReference>
<feature type="compositionally biased region" description="Basic and acidic residues" evidence="7">
    <location>
        <begin position="1164"/>
        <end position="1175"/>
    </location>
</feature>
<evidence type="ECO:0000256" key="6">
    <source>
        <dbReference type="PROSITE-ProRule" id="PRU00352"/>
    </source>
</evidence>
<dbReference type="SUPFAM" id="SSF101912">
    <property type="entry name" value="Sema domain"/>
    <property type="match status" value="1"/>
</dbReference>
<reference evidence="10" key="1">
    <citation type="submission" date="2024-06" db="EMBL/GenBank/DDBJ databases">
        <authorList>
            <person name="Liu X."/>
            <person name="Lenzi L."/>
            <person name="Haldenby T S."/>
            <person name="Uol C."/>
        </authorList>
    </citation>
    <scope>NUCLEOTIDE SEQUENCE</scope>
</reference>
<feature type="domain" description="Sema" evidence="9">
    <location>
        <begin position="1"/>
        <end position="487"/>
    </location>
</feature>
<evidence type="ECO:0000256" key="4">
    <source>
        <dbReference type="ARBA" id="ARBA00022902"/>
    </source>
</evidence>
<dbReference type="InterPro" id="IPR015943">
    <property type="entry name" value="WD40/YVTN_repeat-like_dom_sf"/>
</dbReference>
<dbReference type="InterPro" id="IPR036352">
    <property type="entry name" value="Semap_dom_sf"/>
</dbReference>
<dbReference type="GO" id="GO:0005886">
    <property type="term" value="C:plasma membrane"/>
    <property type="evidence" value="ECO:0007669"/>
    <property type="project" value="TreeGrafter"/>
</dbReference>
<dbReference type="Pfam" id="PF23260">
    <property type="entry name" value="TSP1_2"/>
    <property type="match status" value="1"/>
</dbReference>
<keyword evidence="8" id="KW-0472">Membrane</keyword>
<dbReference type="InterPro" id="IPR036383">
    <property type="entry name" value="TSP1_rpt_sf"/>
</dbReference>